<keyword evidence="2 5" id="KW-0812">Transmembrane</keyword>
<feature type="transmembrane region" description="Helical" evidence="5">
    <location>
        <begin position="287"/>
        <end position="305"/>
    </location>
</feature>
<proteinExistence type="predicted"/>
<dbReference type="PANTHER" id="PTHR11040:SF140">
    <property type="entry name" value="ZRT (ZRT), IRT- (IRT-) LIKE PROTEIN TRANSPORTER"/>
    <property type="match status" value="1"/>
</dbReference>
<dbReference type="Proteomes" id="UP000694865">
    <property type="component" value="Unplaced"/>
</dbReference>
<evidence type="ECO:0000313" key="7">
    <source>
        <dbReference type="RefSeq" id="XP_002732520.1"/>
    </source>
</evidence>
<name>A0ABM0GLF7_SACKO</name>
<feature type="transmembrane region" description="Helical" evidence="5">
    <location>
        <begin position="84"/>
        <end position="101"/>
    </location>
</feature>
<accession>A0ABM0GLF7</accession>
<gene>
    <name evidence="7" type="primary">LOC100371815</name>
</gene>
<keyword evidence="3 5" id="KW-1133">Transmembrane helix</keyword>
<dbReference type="InterPro" id="IPR003689">
    <property type="entry name" value="ZIP"/>
</dbReference>
<evidence type="ECO:0000256" key="3">
    <source>
        <dbReference type="ARBA" id="ARBA00022989"/>
    </source>
</evidence>
<dbReference type="RefSeq" id="XP_002732520.1">
    <property type="nucleotide sequence ID" value="XM_002732474.1"/>
</dbReference>
<dbReference type="PANTHER" id="PTHR11040">
    <property type="entry name" value="ZINC/IRON TRANSPORTER"/>
    <property type="match status" value="1"/>
</dbReference>
<protein>
    <submittedName>
        <fullName evidence="7">Zinc transporter ZIP1-like</fullName>
    </submittedName>
</protein>
<sequence>MEAIDAKIIALLGLFVIAIICGLIPLFLAECAPTYRGAGMERLFGFLNCFAGGVILATAMLHLLPEVRREFLFSSDYVKIDPDFPAAEFLACAGIFLMLVIEQGILACKERLTKTATEDIPLTTTEYGYYTDASIHASQDDDEIRTLHEEELEYIQSVLRSYMFFIALCLHGIFEGIVLGLLSDPHSVLILFAAIACHEGPVSFSFAVNIRRSWLRKSAGVVLVCLHAAVFPLGIGIGIAITESASSTLTMSFVSGLMQGVAVGLLVYLTFFEILPYELKENENRMLKTLCVLIGFTVITLLQFIPAVHP</sequence>
<feature type="transmembrane region" description="Helical" evidence="5">
    <location>
        <begin position="43"/>
        <end position="64"/>
    </location>
</feature>
<reference evidence="7" key="1">
    <citation type="submission" date="2025-08" db="UniProtKB">
        <authorList>
            <consortium name="RefSeq"/>
        </authorList>
    </citation>
    <scope>IDENTIFICATION</scope>
    <source>
        <tissue evidence="7">Testes</tissue>
    </source>
</reference>
<feature type="transmembrane region" description="Helical" evidence="5">
    <location>
        <begin position="188"/>
        <end position="208"/>
    </location>
</feature>
<dbReference type="Pfam" id="PF02535">
    <property type="entry name" value="Zip"/>
    <property type="match status" value="1"/>
</dbReference>
<feature type="transmembrane region" description="Helical" evidence="5">
    <location>
        <begin position="6"/>
        <end position="31"/>
    </location>
</feature>
<evidence type="ECO:0000256" key="5">
    <source>
        <dbReference type="SAM" id="Phobius"/>
    </source>
</evidence>
<evidence type="ECO:0000256" key="4">
    <source>
        <dbReference type="ARBA" id="ARBA00023136"/>
    </source>
</evidence>
<keyword evidence="6" id="KW-1185">Reference proteome</keyword>
<comment type="subcellular location">
    <subcellularLocation>
        <location evidence="1">Membrane</location>
        <topology evidence="1">Multi-pass membrane protein</topology>
    </subcellularLocation>
</comment>
<feature type="transmembrane region" description="Helical" evidence="5">
    <location>
        <begin position="162"/>
        <end position="182"/>
    </location>
</feature>
<feature type="transmembrane region" description="Helical" evidence="5">
    <location>
        <begin position="220"/>
        <end position="241"/>
    </location>
</feature>
<feature type="transmembrane region" description="Helical" evidence="5">
    <location>
        <begin position="253"/>
        <end position="275"/>
    </location>
</feature>
<evidence type="ECO:0000313" key="6">
    <source>
        <dbReference type="Proteomes" id="UP000694865"/>
    </source>
</evidence>
<organism evidence="6 7">
    <name type="scientific">Saccoglossus kowalevskii</name>
    <name type="common">Acorn worm</name>
    <dbReference type="NCBI Taxonomy" id="10224"/>
    <lineage>
        <taxon>Eukaryota</taxon>
        <taxon>Metazoa</taxon>
        <taxon>Hemichordata</taxon>
        <taxon>Enteropneusta</taxon>
        <taxon>Harrimaniidae</taxon>
        <taxon>Saccoglossus</taxon>
    </lineage>
</organism>
<keyword evidence="4 5" id="KW-0472">Membrane</keyword>
<dbReference type="GeneID" id="100371815"/>
<evidence type="ECO:0000256" key="1">
    <source>
        <dbReference type="ARBA" id="ARBA00004141"/>
    </source>
</evidence>
<evidence type="ECO:0000256" key="2">
    <source>
        <dbReference type="ARBA" id="ARBA00022692"/>
    </source>
</evidence>